<feature type="non-terminal residue" evidence="1">
    <location>
        <position position="1"/>
    </location>
</feature>
<proteinExistence type="predicted"/>
<dbReference type="AlphaFoldDB" id="A0A368EZL5"/>
<dbReference type="Proteomes" id="UP000252519">
    <property type="component" value="Unassembled WGS sequence"/>
</dbReference>
<sequence length="62" mass="7224">KPEPLLLGKSVVDHQCSLTILRKLVTQPTTITGDDDDEKLGNYRIDKDPWYMKAWKQWDGEH</sequence>
<dbReference type="EMBL" id="JOJR01023103">
    <property type="protein sequence ID" value="RCN24135.1"/>
    <property type="molecule type" value="Genomic_DNA"/>
</dbReference>
<organism evidence="1 2">
    <name type="scientific">Ancylostoma caninum</name>
    <name type="common">Dog hookworm</name>
    <dbReference type="NCBI Taxonomy" id="29170"/>
    <lineage>
        <taxon>Eukaryota</taxon>
        <taxon>Metazoa</taxon>
        <taxon>Ecdysozoa</taxon>
        <taxon>Nematoda</taxon>
        <taxon>Chromadorea</taxon>
        <taxon>Rhabditida</taxon>
        <taxon>Rhabditina</taxon>
        <taxon>Rhabditomorpha</taxon>
        <taxon>Strongyloidea</taxon>
        <taxon>Ancylostomatidae</taxon>
        <taxon>Ancylostomatinae</taxon>
        <taxon>Ancylostoma</taxon>
    </lineage>
</organism>
<keyword evidence="2" id="KW-1185">Reference proteome</keyword>
<gene>
    <name evidence="1" type="ORF">ANCCAN_30175</name>
</gene>
<name>A0A368EZL5_ANCCA</name>
<comment type="caution">
    <text evidence="1">The sequence shown here is derived from an EMBL/GenBank/DDBJ whole genome shotgun (WGS) entry which is preliminary data.</text>
</comment>
<evidence type="ECO:0000313" key="1">
    <source>
        <dbReference type="EMBL" id="RCN24135.1"/>
    </source>
</evidence>
<protein>
    <submittedName>
        <fullName evidence="1">Uncharacterized protein</fullName>
    </submittedName>
</protein>
<evidence type="ECO:0000313" key="2">
    <source>
        <dbReference type="Proteomes" id="UP000252519"/>
    </source>
</evidence>
<reference evidence="1 2" key="1">
    <citation type="submission" date="2014-10" db="EMBL/GenBank/DDBJ databases">
        <title>Draft genome of the hookworm Ancylostoma caninum.</title>
        <authorList>
            <person name="Mitreva M."/>
        </authorList>
    </citation>
    <scope>NUCLEOTIDE SEQUENCE [LARGE SCALE GENOMIC DNA]</scope>
    <source>
        <strain evidence="1 2">Baltimore</strain>
    </source>
</reference>
<accession>A0A368EZL5</accession>